<accession>A0A644YZB3</accession>
<dbReference type="PROSITE" id="PS51257">
    <property type="entry name" value="PROKAR_LIPOPROTEIN"/>
    <property type="match status" value="1"/>
</dbReference>
<organism evidence="1">
    <name type="scientific">bioreactor metagenome</name>
    <dbReference type="NCBI Taxonomy" id="1076179"/>
    <lineage>
        <taxon>unclassified sequences</taxon>
        <taxon>metagenomes</taxon>
        <taxon>ecological metagenomes</taxon>
    </lineage>
</organism>
<comment type="caution">
    <text evidence="1">The sequence shown here is derived from an EMBL/GenBank/DDBJ whole genome shotgun (WGS) entry which is preliminary data.</text>
</comment>
<evidence type="ECO:0008006" key="2">
    <source>
        <dbReference type="Google" id="ProtNLM"/>
    </source>
</evidence>
<protein>
    <recommendedName>
        <fullName evidence="2">Lipoprotein</fullName>
    </recommendedName>
</protein>
<reference evidence="1" key="1">
    <citation type="submission" date="2019-08" db="EMBL/GenBank/DDBJ databases">
        <authorList>
            <person name="Kucharzyk K."/>
            <person name="Murdoch R.W."/>
            <person name="Higgins S."/>
            <person name="Loffler F."/>
        </authorList>
    </citation>
    <scope>NUCLEOTIDE SEQUENCE</scope>
</reference>
<sequence length="154" mass="17696">MKKLILIIPLFIILFSSCSNKLIPTERKVFEGYFDYSKYAAEGFLISPNSYVGTFEPCGELQMVIFPAEKIVKGKTVYSSSDNSYSQEESLVTENIDYDELLKLIVDKAKLKGGNALVNIRFRNVYNNYYSEALKVYVKSFLCYEIEGFVIKRK</sequence>
<gene>
    <name evidence="1" type="ORF">SDC9_80216</name>
</gene>
<dbReference type="AlphaFoldDB" id="A0A644YZB3"/>
<evidence type="ECO:0000313" key="1">
    <source>
        <dbReference type="EMBL" id="MPM33639.1"/>
    </source>
</evidence>
<name>A0A644YZB3_9ZZZZ</name>
<dbReference type="EMBL" id="VSSQ01006716">
    <property type="protein sequence ID" value="MPM33639.1"/>
    <property type="molecule type" value="Genomic_DNA"/>
</dbReference>
<proteinExistence type="predicted"/>